<accession>A0A8B7T8A5</accession>
<keyword evidence="2" id="KW-0449">Lipoprotein</keyword>
<organism evidence="1 2">
    <name type="scientific">Hipposideros armiger</name>
    <name type="common">Great Himalayan leaf-nosed bat</name>
    <dbReference type="NCBI Taxonomy" id="186990"/>
    <lineage>
        <taxon>Eukaryota</taxon>
        <taxon>Metazoa</taxon>
        <taxon>Chordata</taxon>
        <taxon>Craniata</taxon>
        <taxon>Vertebrata</taxon>
        <taxon>Euteleostomi</taxon>
        <taxon>Mammalia</taxon>
        <taxon>Eutheria</taxon>
        <taxon>Laurasiatheria</taxon>
        <taxon>Chiroptera</taxon>
        <taxon>Yinpterochiroptera</taxon>
        <taxon>Rhinolophoidea</taxon>
        <taxon>Hipposideridae</taxon>
        <taxon>Hipposideros</taxon>
    </lineage>
</organism>
<evidence type="ECO:0000313" key="2">
    <source>
        <dbReference type="RefSeq" id="XP_019521927.1"/>
    </source>
</evidence>
<dbReference type="AlphaFoldDB" id="A0A8B7T8A5"/>
<keyword evidence="1" id="KW-1185">Reference proteome</keyword>
<dbReference type="RefSeq" id="XP_019521927.1">
    <property type="nucleotide sequence ID" value="XM_019666382.1"/>
</dbReference>
<name>A0A8B7T8A5_HIPAR</name>
<protein>
    <submittedName>
        <fullName evidence="2">Low-density lipoprotein receptor class A domain-containing protein 1 isoform X4</fullName>
    </submittedName>
</protein>
<dbReference type="CTD" id="388633"/>
<evidence type="ECO:0000313" key="1">
    <source>
        <dbReference type="Proteomes" id="UP000694851"/>
    </source>
</evidence>
<gene>
    <name evidence="2" type="primary">LDLRAD1</name>
</gene>
<dbReference type="Proteomes" id="UP000694851">
    <property type="component" value="Unplaced"/>
</dbReference>
<dbReference type="GeneID" id="109395414"/>
<keyword evidence="2" id="KW-0675">Receptor</keyword>
<sequence>MNKIFPQGDVNGVAAAGTKALPGGEGQASCAMTGAAASWPAGSVMASAPVPTARMRTRPCAEMCPRASLVSLWPAVETRLPGSTQTISVMGPTTAGTAQMN</sequence>
<proteinExistence type="predicted"/>
<dbReference type="OrthoDB" id="2019384at2759"/>
<reference evidence="2" key="1">
    <citation type="submission" date="2025-08" db="UniProtKB">
        <authorList>
            <consortium name="RefSeq"/>
        </authorList>
    </citation>
    <scope>IDENTIFICATION</scope>
    <source>
        <tissue evidence="2">Muscle</tissue>
    </source>
</reference>